<protein>
    <submittedName>
        <fullName evidence="2">CU044_2847 family protein</fullName>
    </submittedName>
</protein>
<dbReference type="Proteomes" id="UP001595712">
    <property type="component" value="Unassembled WGS sequence"/>
</dbReference>
<dbReference type="RefSeq" id="WP_387970927.1">
    <property type="nucleotide sequence ID" value="NZ_JBHRWO010000004.1"/>
</dbReference>
<evidence type="ECO:0000313" key="2">
    <source>
        <dbReference type="EMBL" id="MFC3491697.1"/>
    </source>
</evidence>
<sequence length="113" mass="11879">MVPVRIGDTEFLVETVATVDDPDRAAPGTGGGLMPISGRLPKTESFDRMKDLIQAVTDELGEVWEKTKPQEAVVEFGIAADVKAGKLTGILVGGGAAATLKITLKWTTLPGED</sequence>
<evidence type="ECO:0000259" key="1">
    <source>
        <dbReference type="Pfam" id="PF19493"/>
    </source>
</evidence>
<comment type="caution">
    <text evidence="2">The sequence shown here is derived from an EMBL/GenBank/DDBJ whole genome shotgun (WGS) entry which is preliminary data.</text>
</comment>
<keyword evidence="3" id="KW-1185">Reference proteome</keyword>
<feature type="domain" description="Trypsin-co-occurring" evidence="1">
    <location>
        <begin position="7"/>
        <end position="107"/>
    </location>
</feature>
<gene>
    <name evidence="2" type="ORF">ACFO8M_04240</name>
</gene>
<dbReference type="InterPro" id="IPR045794">
    <property type="entry name" value="Trypco1"/>
</dbReference>
<name>A0ABV7PSY2_9ACTN</name>
<organism evidence="2 3">
    <name type="scientific">Glycomyces rhizosphaerae</name>
    <dbReference type="NCBI Taxonomy" id="2054422"/>
    <lineage>
        <taxon>Bacteria</taxon>
        <taxon>Bacillati</taxon>
        <taxon>Actinomycetota</taxon>
        <taxon>Actinomycetes</taxon>
        <taxon>Glycomycetales</taxon>
        <taxon>Glycomycetaceae</taxon>
        <taxon>Glycomyces</taxon>
    </lineage>
</organism>
<reference evidence="3" key="1">
    <citation type="journal article" date="2019" name="Int. J. Syst. Evol. Microbiol.">
        <title>The Global Catalogue of Microorganisms (GCM) 10K type strain sequencing project: providing services to taxonomists for standard genome sequencing and annotation.</title>
        <authorList>
            <consortium name="The Broad Institute Genomics Platform"/>
            <consortium name="The Broad Institute Genome Sequencing Center for Infectious Disease"/>
            <person name="Wu L."/>
            <person name="Ma J."/>
        </authorList>
    </citation>
    <scope>NUCLEOTIDE SEQUENCE [LARGE SCALE GENOMIC DNA]</scope>
    <source>
        <strain evidence="3">CGMCC 4.7396</strain>
    </source>
</reference>
<proteinExistence type="predicted"/>
<evidence type="ECO:0000313" key="3">
    <source>
        <dbReference type="Proteomes" id="UP001595712"/>
    </source>
</evidence>
<dbReference type="NCBIfam" id="NF041216">
    <property type="entry name" value="CU044_2847_fam"/>
    <property type="match status" value="1"/>
</dbReference>
<accession>A0ABV7PSY2</accession>
<dbReference type="EMBL" id="JBHRWO010000004">
    <property type="protein sequence ID" value="MFC3491697.1"/>
    <property type="molecule type" value="Genomic_DNA"/>
</dbReference>
<dbReference type="Pfam" id="PF19493">
    <property type="entry name" value="Trypco1"/>
    <property type="match status" value="1"/>
</dbReference>